<keyword evidence="15" id="KW-1185">Reference proteome</keyword>
<keyword evidence="6 11" id="KW-0378">Hydrolase</keyword>
<dbReference type="InterPro" id="IPR011013">
    <property type="entry name" value="Gal_mutarotase_sf_dom"/>
</dbReference>
<dbReference type="FunFam" id="2.60.40.1360:FF:000001">
    <property type="entry name" value="Alpha-mannosidase"/>
    <property type="match status" value="1"/>
</dbReference>
<dbReference type="Pfam" id="PF09261">
    <property type="entry name" value="Alpha-mann_mid"/>
    <property type="match status" value="1"/>
</dbReference>
<dbReference type="InterPro" id="IPR027291">
    <property type="entry name" value="Glyco_hydro_38_N_sf"/>
</dbReference>
<dbReference type="SUPFAM" id="SSF88713">
    <property type="entry name" value="Glycoside hydrolase/deacetylase"/>
    <property type="match status" value="1"/>
</dbReference>
<dbReference type="EC" id="3.2.1.-" evidence="11"/>
<organism evidence="14 15">
    <name type="scientific">Cajanus cajan</name>
    <name type="common">Pigeon pea</name>
    <name type="synonym">Cajanus indicus</name>
    <dbReference type="NCBI Taxonomy" id="3821"/>
    <lineage>
        <taxon>Eukaryota</taxon>
        <taxon>Viridiplantae</taxon>
        <taxon>Streptophyta</taxon>
        <taxon>Embryophyta</taxon>
        <taxon>Tracheophyta</taxon>
        <taxon>Spermatophyta</taxon>
        <taxon>Magnoliopsida</taxon>
        <taxon>eudicotyledons</taxon>
        <taxon>Gunneridae</taxon>
        <taxon>Pentapetalae</taxon>
        <taxon>rosids</taxon>
        <taxon>fabids</taxon>
        <taxon>Fabales</taxon>
        <taxon>Fabaceae</taxon>
        <taxon>Papilionoideae</taxon>
        <taxon>50 kb inversion clade</taxon>
        <taxon>NPAAA clade</taxon>
        <taxon>indigoferoid/millettioid clade</taxon>
        <taxon>Phaseoleae</taxon>
        <taxon>Cajanus</taxon>
    </lineage>
</organism>
<evidence type="ECO:0000313" key="15">
    <source>
        <dbReference type="Proteomes" id="UP000075243"/>
    </source>
</evidence>
<dbReference type="SMART" id="SM00872">
    <property type="entry name" value="Alpha-mann_mid"/>
    <property type="match status" value="1"/>
</dbReference>
<evidence type="ECO:0000256" key="8">
    <source>
        <dbReference type="ARBA" id="ARBA00023157"/>
    </source>
</evidence>
<accession>A0A151RG66</accession>
<protein>
    <recommendedName>
        <fullName evidence="3 11">Alpha-mannosidase</fullName>
        <ecNumber evidence="11">3.2.1.-</ecNumber>
    </recommendedName>
</protein>
<dbReference type="Gene3D" id="2.60.40.1180">
    <property type="entry name" value="Golgi alpha-mannosidase II"/>
    <property type="match status" value="1"/>
</dbReference>
<dbReference type="Gramene" id="C.cajan_36103.t">
    <property type="protein sequence ID" value="C.cajan_36103.t"/>
    <property type="gene ID" value="C.cajan_36103"/>
</dbReference>
<dbReference type="Proteomes" id="UP000075243">
    <property type="component" value="Unassembled WGS sequence"/>
</dbReference>
<evidence type="ECO:0000256" key="4">
    <source>
        <dbReference type="ARBA" id="ARBA00022723"/>
    </source>
</evidence>
<dbReference type="Gene3D" id="1.20.1270.50">
    <property type="entry name" value="Glycoside hydrolase family 38, central domain"/>
    <property type="match status" value="2"/>
</dbReference>
<evidence type="ECO:0000256" key="11">
    <source>
        <dbReference type="RuleBase" id="RU361199"/>
    </source>
</evidence>
<sequence>MVYNTSQGIVHGKLNVHLVAHTHDDVGWLKTVDQYYVGSNNSIQGACVQNVLDSMVHALLADKNRKFIYVEMAFFKRWWRDQSEVIQDVVKKLVSTGQLEFINGAMSMHDEAVTHYIDMIDQTALGHQFLKKEFGVTPTIGWQIDPFGHSAVQAYLLGAEVGFDSLFFGRIDYQDRAKRKKEKSLEVIWQGSKSLGSSAQIFAGAFPENYEPPSGFYFEVNDNSPIVQDNMELFDYNVQDRVNDFVAAALSQANITRTNHIMWTMGTDFKYQYAHTWFRQLDKLIHYVNKDGRVNALYSTPSIYTDAKYATNVSWPIKTDDFFPYADRANAYWTGYFTSRPAIKRYVRLMSGYYLAARQLEVFRGRMNSGPNTDSLADALAIAQHHDAVTGTEKQHVANDYSKRLSIGYKEAEDLVSSSLACLVESPSLTRCQNPVTKFQQCPLLNISYCPASEVDLVPGKNLVIVVYNSLGWRRNEVIRIPVIDSSVTVHDSNGIEIESQLLPQAEVYADLRNYYVKAYLGQTPPKRPKYWLAFTVSVPPLGFSTYTVSTAKRSGSTRSSVDTYKSSEKSKFEVGQGNLKLTFSTDQEKCTNYVNIRNLVEEQVELSYLYYSGYNGTNQKDPQESLTLVRLIKPHPQHLLQSAQFTGTEHIAMANGQGTSITAIGSNMFRSPLKPSTVLSSPLEISTSSDPNFLHSQSASVDSQPSSFNSSPNISAASGSISEPARPLNFHPMTTRSKNGIVQPRLNPTLFLSHVVPKTVKTALADSHWLAAMQTEITALHNNHTWTLTTLPLGRIPIGCKWVFRVKENPDGSINNSGAYVFRPNGTYPINHEKEVPLTVLHGPVLDEVHQQINPWIHQITRLYKGKEHVEVEFIVGPIPIEDGIGKEVSTQISTTMETNKTFYTDSNGRDFIKRIRDYRTDWDLEVNQPAAGNYYPINLGIYIKDNTTEFSVLVDRAIGGSSLEDGQIELMVHRRLLLDDSKGVAEALNETDCVGDDCRGLTVQGKYYYRIDPLGEGAKWRRTFGQEIYSPLLLAFAEKDDKDDWTNSRVLTFSGIDSSYALPDNIAIITLQELDDGTVLLRLAHLYEIEEDKDLSVVASVELKKLFPGRKIQEVKEMNLSANQERTEMEKKRLAWKVEGSSGNRHVSRGGPVDPKELNVELAPMEIRTFIISFDHVSHQLFDAL</sequence>
<dbReference type="InterPro" id="IPR000602">
    <property type="entry name" value="Glyco_hydro_38_N"/>
</dbReference>
<keyword evidence="4 11" id="KW-0479">Metal-binding</keyword>
<evidence type="ECO:0000256" key="1">
    <source>
        <dbReference type="ARBA" id="ARBA00000365"/>
    </source>
</evidence>
<dbReference type="Gene3D" id="3.20.110.10">
    <property type="entry name" value="Glycoside hydrolase 38, N terminal domain"/>
    <property type="match status" value="1"/>
</dbReference>
<dbReference type="Pfam" id="PF17677">
    <property type="entry name" value="Glyco_hydro38C2"/>
    <property type="match status" value="1"/>
</dbReference>
<evidence type="ECO:0000256" key="6">
    <source>
        <dbReference type="ARBA" id="ARBA00022801"/>
    </source>
</evidence>
<dbReference type="PANTHER" id="PTHR11607">
    <property type="entry name" value="ALPHA-MANNOSIDASE"/>
    <property type="match status" value="1"/>
</dbReference>
<dbReference type="FunFam" id="1.20.1270.50:FF:000002">
    <property type="entry name" value="Alpha-mannosidase"/>
    <property type="match status" value="1"/>
</dbReference>
<proteinExistence type="inferred from homology"/>
<keyword evidence="9" id="KW-0325">Glycoprotein</keyword>
<dbReference type="InterPro" id="IPR041147">
    <property type="entry name" value="GH38_C"/>
</dbReference>
<feature type="domain" description="Glycoside hydrolase family 38 central" evidence="13">
    <location>
        <begin position="331"/>
        <end position="405"/>
    </location>
</feature>
<keyword evidence="7 11" id="KW-0862">Zinc</keyword>
<dbReference type="CDD" id="cd10810">
    <property type="entry name" value="GH38N_AMII_LAM_like"/>
    <property type="match status" value="1"/>
</dbReference>
<dbReference type="FunFam" id="3.20.110.10:FF:000001">
    <property type="entry name" value="Alpha-mannosidase"/>
    <property type="match status" value="1"/>
</dbReference>
<keyword evidence="10 11" id="KW-0326">Glycosidase</keyword>
<dbReference type="GO" id="GO:0004559">
    <property type="term" value="F:alpha-mannosidase activity"/>
    <property type="evidence" value="ECO:0007669"/>
    <property type="project" value="UniProtKB-EC"/>
</dbReference>
<dbReference type="Pfam" id="PF01074">
    <property type="entry name" value="Glyco_hydro_38N"/>
    <property type="match status" value="1"/>
</dbReference>
<gene>
    <name evidence="14" type="ORF">KK1_037047</name>
</gene>
<comment type="cofactor">
    <cofactor evidence="11">
        <name>Zn(2+)</name>
        <dbReference type="ChEBI" id="CHEBI:29105"/>
    </cofactor>
    <text evidence="11">Binds 1 zinc ion per subunit.</text>
</comment>
<name>A0A151RG66_CAJCA</name>
<dbReference type="InterPro" id="IPR028995">
    <property type="entry name" value="Glyco_hydro_57/38_cen_sf"/>
</dbReference>
<dbReference type="OMA" id="WIYQINR"/>
<dbReference type="Gene3D" id="2.70.98.30">
    <property type="entry name" value="Golgi alpha-mannosidase II, domain 4"/>
    <property type="match status" value="1"/>
</dbReference>
<comment type="similarity">
    <text evidence="2 11">Belongs to the glycosyl hydrolase 38 family.</text>
</comment>
<feature type="compositionally biased region" description="Low complexity" evidence="12">
    <location>
        <begin position="697"/>
        <end position="708"/>
    </location>
</feature>
<dbReference type="GO" id="GO:0030246">
    <property type="term" value="F:carbohydrate binding"/>
    <property type="evidence" value="ECO:0007669"/>
    <property type="project" value="InterPro"/>
</dbReference>
<dbReference type="GO" id="GO:0006013">
    <property type="term" value="P:mannose metabolic process"/>
    <property type="evidence" value="ECO:0007669"/>
    <property type="project" value="InterPro"/>
</dbReference>
<dbReference type="InterPro" id="IPR037094">
    <property type="entry name" value="Glyco_hydro_38_cen_sf"/>
</dbReference>
<dbReference type="AlphaFoldDB" id="A0A151RG66"/>
<dbReference type="FunFam" id="1.20.1270.50:FF:000003">
    <property type="entry name" value="Alpha-mannosidase"/>
    <property type="match status" value="1"/>
</dbReference>
<dbReference type="STRING" id="3821.A0A151RG66"/>
<dbReference type="InterPro" id="IPR011330">
    <property type="entry name" value="Glyco_hydro/deAcase_b/a-brl"/>
</dbReference>
<evidence type="ECO:0000256" key="12">
    <source>
        <dbReference type="SAM" id="MobiDB-lite"/>
    </source>
</evidence>
<evidence type="ECO:0000313" key="14">
    <source>
        <dbReference type="EMBL" id="KYP41561.1"/>
    </source>
</evidence>
<dbReference type="Pfam" id="PF07748">
    <property type="entry name" value="Glyco_hydro_38C"/>
    <property type="match status" value="1"/>
</dbReference>
<keyword evidence="8" id="KW-1015">Disulfide bond</keyword>
<dbReference type="Pfam" id="PF21260">
    <property type="entry name" value="Laman-like_dom"/>
    <property type="match status" value="1"/>
</dbReference>
<dbReference type="InterPro" id="IPR013780">
    <property type="entry name" value="Glyco_hydro_b"/>
</dbReference>
<dbReference type="SUPFAM" id="SSF88688">
    <property type="entry name" value="Families 57/38 glycoside transferase middle domain"/>
    <property type="match status" value="1"/>
</dbReference>
<evidence type="ECO:0000256" key="5">
    <source>
        <dbReference type="ARBA" id="ARBA00022729"/>
    </source>
</evidence>
<dbReference type="InterPro" id="IPR015341">
    <property type="entry name" value="Glyco_hydro_38_cen"/>
</dbReference>
<evidence type="ECO:0000256" key="2">
    <source>
        <dbReference type="ARBA" id="ARBA00009792"/>
    </source>
</evidence>
<feature type="region of interest" description="Disordered" evidence="12">
    <location>
        <begin position="691"/>
        <end position="742"/>
    </location>
</feature>
<dbReference type="GO" id="GO:0046872">
    <property type="term" value="F:metal ion binding"/>
    <property type="evidence" value="ECO:0007669"/>
    <property type="project" value="UniProtKB-KW"/>
</dbReference>
<dbReference type="Gene3D" id="2.60.40.1360">
    <property type="match status" value="1"/>
</dbReference>
<dbReference type="InterPro" id="IPR050843">
    <property type="entry name" value="Glycosyl_Hydrlase_38"/>
</dbReference>
<feature type="compositionally biased region" description="Polar residues" evidence="12">
    <location>
        <begin position="709"/>
        <end position="722"/>
    </location>
</feature>
<dbReference type="PANTHER" id="PTHR11607:SF67">
    <property type="entry name" value="ALPHA-MANNOSIDASE"/>
    <property type="match status" value="1"/>
</dbReference>
<reference evidence="14" key="1">
    <citation type="journal article" date="2012" name="Nat. Biotechnol.">
        <title>Draft genome sequence of pigeonpea (Cajanus cajan), an orphan legume crop of resource-poor farmers.</title>
        <authorList>
            <person name="Varshney R.K."/>
            <person name="Chen W."/>
            <person name="Li Y."/>
            <person name="Bharti A.K."/>
            <person name="Saxena R.K."/>
            <person name="Schlueter J.A."/>
            <person name="Donoghue M.T."/>
            <person name="Azam S."/>
            <person name="Fan G."/>
            <person name="Whaley A.M."/>
            <person name="Farmer A.D."/>
            <person name="Sheridan J."/>
            <person name="Iwata A."/>
            <person name="Tuteja R."/>
            <person name="Penmetsa R.V."/>
            <person name="Wu W."/>
            <person name="Upadhyaya H.D."/>
            <person name="Yang S.P."/>
            <person name="Shah T."/>
            <person name="Saxena K.B."/>
            <person name="Michael T."/>
            <person name="McCombie W.R."/>
            <person name="Yang B."/>
            <person name="Zhang G."/>
            <person name="Yang H."/>
            <person name="Wang J."/>
            <person name="Spillane C."/>
            <person name="Cook D.R."/>
            <person name="May G.D."/>
            <person name="Xu X."/>
            <person name="Jackson S.A."/>
        </authorList>
    </citation>
    <scope>NUCLEOTIDE SEQUENCE [LARGE SCALE GENOMIC DNA]</scope>
</reference>
<dbReference type="SUPFAM" id="SSF74650">
    <property type="entry name" value="Galactose mutarotase-like"/>
    <property type="match status" value="2"/>
</dbReference>
<dbReference type="FunFam" id="2.60.40.1180:FF:000015">
    <property type="entry name" value="Alpha-mannosidase"/>
    <property type="match status" value="1"/>
</dbReference>
<evidence type="ECO:0000256" key="9">
    <source>
        <dbReference type="ARBA" id="ARBA00023180"/>
    </source>
</evidence>
<dbReference type="EMBL" id="KQ483764">
    <property type="protein sequence ID" value="KYP41561.1"/>
    <property type="molecule type" value="Genomic_DNA"/>
</dbReference>
<comment type="catalytic activity">
    <reaction evidence="1">
        <text>Hydrolysis of terminal, non-reducing alpha-D-mannose residues in alpha-D-mannosides.</text>
        <dbReference type="EC" id="3.2.1.24"/>
    </reaction>
</comment>
<evidence type="ECO:0000256" key="10">
    <source>
        <dbReference type="ARBA" id="ARBA00023295"/>
    </source>
</evidence>
<evidence type="ECO:0000259" key="13">
    <source>
        <dbReference type="SMART" id="SM00872"/>
    </source>
</evidence>
<dbReference type="InterPro" id="IPR048534">
    <property type="entry name" value="Man2a1-like_dom"/>
</dbReference>
<evidence type="ECO:0000256" key="3">
    <source>
        <dbReference type="ARBA" id="ARBA00012752"/>
    </source>
</evidence>
<evidence type="ECO:0000256" key="7">
    <source>
        <dbReference type="ARBA" id="ARBA00022833"/>
    </source>
</evidence>
<keyword evidence="5" id="KW-0732">Signal</keyword>
<dbReference type="InterPro" id="IPR011682">
    <property type="entry name" value="Glyco_hydro_38_C"/>
</dbReference>